<dbReference type="GO" id="GO:0004414">
    <property type="term" value="F:homoserine O-acetyltransferase activity"/>
    <property type="evidence" value="ECO:0007669"/>
    <property type="project" value="TreeGrafter"/>
</dbReference>
<feature type="active site" evidence="3">
    <location>
        <position position="333"/>
    </location>
</feature>
<keyword evidence="7" id="KW-1185">Reference proteome</keyword>
<evidence type="ECO:0000256" key="2">
    <source>
        <dbReference type="ARBA" id="ARBA00022679"/>
    </source>
</evidence>
<organism evidence="6 7">
    <name type="scientific">Echria macrotheca</name>
    <dbReference type="NCBI Taxonomy" id="438768"/>
    <lineage>
        <taxon>Eukaryota</taxon>
        <taxon>Fungi</taxon>
        <taxon>Dikarya</taxon>
        <taxon>Ascomycota</taxon>
        <taxon>Pezizomycotina</taxon>
        <taxon>Sordariomycetes</taxon>
        <taxon>Sordariomycetidae</taxon>
        <taxon>Sordariales</taxon>
        <taxon>Schizotheciaceae</taxon>
        <taxon>Echria</taxon>
    </lineage>
</organism>
<dbReference type="AlphaFoldDB" id="A0AAJ0F5H2"/>
<evidence type="ECO:0000259" key="5">
    <source>
        <dbReference type="Pfam" id="PF00561"/>
    </source>
</evidence>
<dbReference type="InterPro" id="IPR000073">
    <property type="entry name" value="AB_hydrolase_1"/>
</dbReference>
<evidence type="ECO:0000313" key="6">
    <source>
        <dbReference type="EMBL" id="KAK1754527.1"/>
    </source>
</evidence>
<keyword evidence="4" id="KW-0732">Signal</keyword>
<dbReference type="GO" id="GO:0009092">
    <property type="term" value="P:homoserine metabolic process"/>
    <property type="evidence" value="ECO:0007669"/>
    <property type="project" value="TreeGrafter"/>
</dbReference>
<comment type="caution">
    <text evidence="6">The sequence shown here is derived from an EMBL/GenBank/DDBJ whole genome shotgun (WGS) entry which is preliminary data.</text>
</comment>
<dbReference type="GO" id="GO:0016787">
    <property type="term" value="F:hydrolase activity"/>
    <property type="evidence" value="ECO:0007669"/>
    <property type="project" value="UniProtKB-KW"/>
</dbReference>
<evidence type="ECO:0000256" key="4">
    <source>
        <dbReference type="SAM" id="SignalP"/>
    </source>
</evidence>
<evidence type="ECO:0000313" key="7">
    <source>
        <dbReference type="Proteomes" id="UP001239445"/>
    </source>
</evidence>
<dbReference type="Pfam" id="PF00561">
    <property type="entry name" value="Abhydrolase_1"/>
    <property type="match status" value="1"/>
</dbReference>
<feature type="active site" description="Nucleophile" evidence="3">
    <location>
        <position position="156"/>
    </location>
</feature>
<dbReference type="PANTHER" id="PTHR32268">
    <property type="entry name" value="HOMOSERINE O-ACETYLTRANSFERASE"/>
    <property type="match status" value="1"/>
</dbReference>
<dbReference type="EMBL" id="MU839835">
    <property type="protein sequence ID" value="KAK1754527.1"/>
    <property type="molecule type" value="Genomic_DNA"/>
</dbReference>
<feature type="signal peptide" evidence="4">
    <location>
        <begin position="1"/>
        <end position="19"/>
    </location>
</feature>
<dbReference type="PIRSF" id="PIRSF000443">
    <property type="entry name" value="Homoser_Ac_trans"/>
    <property type="match status" value="1"/>
</dbReference>
<sequence>MKLSSLVTLALALARGVEAVVPATTPGTFTIDSFTFDTGETLANLTIHYQTIGQLRVANGRSNAVLVLHSTTGLADALLVEDFAGQLFNPGQVLDTTKYFIILPDAIGHGNTSKPSSTGLRARFPGYQYSDMVRANYRLVTEHLGIPRLRLVMGVSMGGMHTWLFGTRYPTLADALMPIACLPAAIAGQNREWRKFAIELIRHDPAWQGGDYTSQPVGGLGGAVILLQLMGNAPLALQHKYPNRTAVDAFVDGLMPRVNLSDANDVMYAWNSSATYNPEPDLGQISVPLTAVNTADDMINPPALGIFEHIAEKIKPGLAKTVLLPLSNDTVGHGSYLLAKLWKDELADLLTRSECQEECLVSP</sequence>
<dbReference type="InterPro" id="IPR029058">
    <property type="entry name" value="AB_hydrolase_fold"/>
</dbReference>
<accession>A0AAJ0F5H2</accession>
<dbReference type="NCBIfam" id="NF005071">
    <property type="entry name" value="PRK06489.1"/>
    <property type="match status" value="1"/>
</dbReference>
<reference evidence="6" key="1">
    <citation type="submission" date="2023-06" db="EMBL/GenBank/DDBJ databases">
        <title>Genome-scale phylogeny and comparative genomics of the fungal order Sordariales.</title>
        <authorList>
            <consortium name="Lawrence Berkeley National Laboratory"/>
            <person name="Hensen N."/>
            <person name="Bonometti L."/>
            <person name="Westerberg I."/>
            <person name="Brannstrom I.O."/>
            <person name="Guillou S."/>
            <person name="Cros-Aarteil S."/>
            <person name="Calhoun S."/>
            <person name="Haridas S."/>
            <person name="Kuo A."/>
            <person name="Mondo S."/>
            <person name="Pangilinan J."/>
            <person name="Riley R."/>
            <person name="Labutti K."/>
            <person name="Andreopoulos B."/>
            <person name="Lipzen A."/>
            <person name="Chen C."/>
            <person name="Yanf M."/>
            <person name="Daum C."/>
            <person name="Ng V."/>
            <person name="Clum A."/>
            <person name="Steindorff A."/>
            <person name="Ohm R."/>
            <person name="Martin F."/>
            <person name="Silar P."/>
            <person name="Natvig D."/>
            <person name="Lalanne C."/>
            <person name="Gautier V."/>
            <person name="Ament-Velasquez S.L."/>
            <person name="Kruys A."/>
            <person name="Hutchinson M.I."/>
            <person name="Powell A.J."/>
            <person name="Barry K."/>
            <person name="Miller A.N."/>
            <person name="Grigoriev I.V."/>
            <person name="Debuchy R."/>
            <person name="Gladieux P."/>
            <person name="Thoren M.H."/>
            <person name="Johannesson H."/>
        </authorList>
    </citation>
    <scope>NUCLEOTIDE SEQUENCE</scope>
    <source>
        <strain evidence="6">PSN4</strain>
    </source>
</reference>
<keyword evidence="6" id="KW-0378">Hydrolase</keyword>
<feature type="domain" description="AB hydrolase-1" evidence="5">
    <location>
        <begin position="94"/>
        <end position="302"/>
    </location>
</feature>
<dbReference type="SUPFAM" id="SSF53474">
    <property type="entry name" value="alpha/beta-Hydrolases"/>
    <property type="match status" value="1"/>
</dbReference>
<dbReference type="GO" id="GO:0009086">
    <property type="term" value="P:methionine biosynthetic process"/>
    <property type="evidence" value="ECO:0007669"/>
    <property type="project" value="TreeGrafter"/>
</dbReference>
<dbReference type="Proteomes" id="UP001239445">
    <property type="component" value="Unassembled WGS sequence"/>
</dbReference>
<feature type="active site" evidence="3">
    <location>
        <position position="297"/>
    </location>
</feature>
<feature type="chain" id="PRO_5042604180" evidence="4">
    <location>
        <begin position="20"/>
        <end position="363"/>
    </location>
</feature>
<dbReference type="Gene3D" id="3.40.50.1820">
    <property type="entry name" value="alpha/beta hydrolase"/>
    <property type="match status" value="1"/>
</dbReference>
<dbReference type="InterPro" id="IPR008220">
    <property type="entry name" value="HAT_MetX-like"/>
</dbReference>
<keyword evidence="2" id="KW-0808">Transferase</keyword>
<evidence type="ECO:0000256" key="3">
    <source>
        <dbReference type="PIRSR" id="PIRSR000443-1"/>
    </source>
</evidence>
<gene>
    <name evidence="6" type="ORF">QBC47DRAFT_219736</name>
</gene>
<proteinExistence type="inferred from homology"/>
<dbReference type="PANTHER" id="PTHR32268:SF11">
    <property type="entry name" value="HOMOSERINE O-ACETYLTRANSFERASE"/>
    <property type="match status" value="1"/>
</dbReference>
<evidence type="ECO:0000256" key="1">
    <source>
        <dbReference type="ARBA" id="ARBA00006886"/>
    </source>
</evidence>
<comment type="similarity">
    <text evidence="1">Belongs to the AB hydrolase superfamily. MetX family.</text>
</comment>
<protein>
    <submittedName>
        <fullName evidence="6">Alpha/Beta hydrolase protein</fullName>
    </submittedName>
</protein>
<name>A0AAJ0F5H2_9PEZI</name>